<organism evidence="1 2">
    <name type="scientific">Evansella vedderi</name>
    <dbReference type="NCBI Taxonomy" id="38282"/>
    <lineage>
        <taxon>Bacteria</taxon>
        <taxon>Bacillati</taxon>
        <taxon>Bacillota</taxon>
        <taxon>Bacilli</taxon>
        <taxon>Bacillales</taxon>
        <taxon>Bacillaceae</taxon>
        <taxon>Evansella</taxon>
    </lineage>
</organism>
<evidence type="ECO:0000313" key="1">
    <source>
        <dbReference type="EMBL" id="MDQ0255594.1"/>
    </source>
</evidence>
<reference evidence="1 2" key="1">
    <citation type="submission" date="2023-07" db="EMBL/GenBank/DDBJ databases">
        <title>Genomic Encyclopedia of Type Strains, Phase IV (KMG-IV): sequencing the most valuable type-strain genomes for metagenomic binning, comparative biology and taxonomic classification.</title>
        <authorList>
            <person name="Goeker M."/>
        </authorList>
    </citation>
    <scope>NUCLEOTIDE SEQUENCE [LARGE SCALE GENOMIC DNA]</scope>
    <source>
        <strain evidence="1 2">DSM 9768</strain>
    </source>
</reference>
<dbReference type="Proteomes" id="UP001230005">
    <property type="component" value="Unassembled WGS sequence"/>
</dbReference>
<keyword evidence="2" id="KW-1185">Reference proteome</keyword>
<dbReference type="RefSeq" id="WP_307326590.1">
    <property type="nucleotide sequence ID" value="NZ_JAUSUG010000011.1"/>
</dbReference>
<sequence>MKNLSPDEIYELFEKIHSKLVEEFPEGTVRFTNSNKLTTAYIPHEAYIERLNDVCGPFWSFVRNGEAKIHRNEKLVEVSGVLRILDAERDGTGFHKFNVNEKGDIINLNYAIRSAKSDAIRDACDLFGMGWKDLHKFRKGEKVTSVPESSMSGRECIKCRNPLSNEDIQELKKLNVDIDFCRKDIPPHFYNHKR</sequence>
<gene>
    <name evidence="1" type="ORF">J2S74_002976</name>
</gene>
<proteinExistence type="predicted"/>
<accession>A0ABT9ZXM1</accession>
<comment type="caution">
    <text evidence="1">The sequence shown here is derived from an EMBL/GenBank/DDBJ whole genome shotgun (WGS) entry which is preliminary data.</text>
</comment>
<dbReference type="EMBL" id="JAUSUG010000011">
    <property type="protein sequence ID" value="MDQ0255594.1"/>
    <property type="molecule type" value="Genomic_DNA"/>
</dbReference>
<protein>
    <submittedName>
        <fullName evidence="1">Uncharacterized protein</fullName>
    </submittedName>
</protein>
<evidence type="ECO:0000313" key="2">
    <source>
        <dbReference type="Proteomes" id="UP001230005"/>
    </source>
</evidence>
<name>A0ABT9ZXM1_9BACI</name>